<evidence type="ECO:0000313" key="1">
    <source>
        <dbReference type="EMBL" id="WOH15068.1"/>
    </source>
</evidence>
<dbReference type="EMBL" id="CP093351">
    <property type="protein sequence ID" value="WOH15068.1"/>
    <property type="molecule type" value="Genomic_DNA"/>
</dbReference>
<keyword evidence="2" id="KW-1185">Reference proteome</keyword>
<evidence type="ECO:0000313" key="2">
    <source>
        <dbReference type="Proteomes" id="UP000077755"/>
    </source>
</evidence>
<dbReference type="Proteomes" id="UP000077755">
    <property type="component" value="Chromosome 9"/>
</dbReference>
<reference evidence="1" key="1">
    <citation type="journal article" date="2016" name="Nat. Genet.">
        <title>A high-quality carrot genome assembly provides new insights into carotenoid accumulation and asterid genome evolution.</title>
        <authorList>
            <person name="Iorizzo M."/>
            <person name="Ellison S."/>
            <person name="Senalik D."/>
            <person name="Zeng P."/>
            <person name="Satapoomin P."/>
            <person name="Huang J."/>
            <person name="Bowman M."/>
            <person name="Iovene M."/>
            <person name="Sanseverino W."/>
            <person name="Cavagnaro P."/>
            <person name="Yildiz M."/>
            <person name="Macko-Podgorni A."/>
            <person name="Moranska E."/>
            <person name="Grzebelus E."/>
            <person name="Grzebelus D."/>
            <person name="Ashrafi H."/>
            <person name="Zheng Z."/>
            <person name="Cheng S."/>
            <person name="Spooner D."/>
            <person name="Van Deynze A."/>
            <person name="Simon P."/>
        </authorList>
    </citation>
    <scope>NUCLEOTIDE SEQUENCE</scope>
    <source>
        <tissue evidence="1">Leaf</tissue>
    </source>
</reference>
<organism evidence="1 2">
    <name type="scientific">Daucus carota subsp. sativus</name>
    <name type="common">Carrot</name>
    <dbReference type="NCBI Taxonomy" id="79200"/>
    <lineage>
        <taxon>Eukaryota</taxon>
        <taxon>Viridiplantae</taxon>
        <taxon>Streptophyta</taxon>
        <taxon>Embryophyta</taxon>
        <taxon>Tracheophyta</taxon>
        <taxon>Spermatophyta</taxon>
        <taxon>Magnoliopsida</taxon>
        <taxon>eudicotyledons</taxon>
        <taxon>Gunneridae</taxon>
        <taxon>Pentapetalae</taxon>
        <taxon>asterids</taxon>
        <taxon>campanulids</taxon>
        <taxon>Apiales</taxon>
        <taxon>Apiaceae</taxon>
        <taxon>Apioideae</taxon>
        <taxon>Scandiceae</taxon>
        <taxon>Daucinae</taxon>
        <taxon>Daucus</taxon>
        <taxon>Daucus sect. Daucus</taxon>
    </lineage>
</organism>
<reference evidence="1" key="2">
    <citation type="submission" date="2022-03" db="EMBL/GenBank/DDBJ databases">
        <title>Draft title - Genomic analysis of global carrot germplasm unveils the trajectory of domestication and the origin of high carotenoid orange carrot.</title>
        <authorList>
            <person name="Iorizzo M."/>
            <person name="Ellison S."/>
            <person name="Senalik D."/>
            <person name="Macko-Podgorni A."/>
            <person name="Grzebelus D."/>
            <person name="Bostan H."/>
            <person name="Rolling W."/>
            <person name="Curaba J."/>
            <person name="Simon P."/>
        </authorList>
    </citation>
    <scope>NUCLEOTIDE SEQUENCE</scope>
    <source>
        <tissue evidence="1">Leaf</tissue>
    </source>
</reference>
<name>A0A175YA19_DAUCS</name>
<proteinExistence type="predicted"/>
<protein>
    <submittedName>
        <fullName evidence="1">Uncharacterized protein</fullName>
    </submittedName>
</protein>
<gene>
    <name evidence="1" type="ORF">DCAR_0934602</name>
</gene>
<accession>A0A175YA19</accession>
<dbReference type="Gramene" id="KZM80375">
    <property type="protein sequence ID" value="KZM80375"/>
    <property type="gene ID" value="DCAR_032423"/>
</dbReference>
<sequence>MFVCTREIIDFSKYILEAYRNIAVGLSETYGIDYSVS</sequence>
<dbReference type="AlphaFoldDB" id="A0A175YA19"/>